<dbReference type="STRING" id="1276220.STAIW_v1c02470"/>
<accession>S5LWB9</accession>
<keyword evidence="2" id="KW-1185">Reference proteome</keyword>
<dbReference type="PATRIC" id="fig|1276220.3.peg.249"/>
<dbReference type="RefSeq" id="WP_020834050.1">
    <property type="nucleotide sequence ID" value="NC_021846.1"/>
</dbReference>
<sequence>MAKILDNNEIEFSSIDIESAWNNSPKLINKEIDQFRMCFICKFIMNKKDFNNGEFGWVVDFVNLKKITFETSNFIAIHSVCLDLRPNENCSKVLKKVNSIKWAFNEENN</sequence>
<dbReference type="KEGG" id="stai:STAIW_v1c02470"/>
<organism evidence="1 2">
    <name type="scientific">Spiroplasma taiwanense CT-1</name>
    <dbReference type="NCBI Taxonomy" id="1276220"/>
    <lineage>
        <taxon>Bacteria</taxon>
        <taxon>Bacillati</taxon>
        <taxon>Mycoplasmatota</taxon>
        <taxon>Mollicutes</taxon>
        <taxon>Entomoplasmatales</taxon>
        <taxon>Spiroplasmataceae</taxon>
        <taxon>Spiroplasma</taxon>
    </lineage>
</organism>
<evidence type="ECO:0000313" key="1">
    <source>
        <dbReference type="EMBL" id="AGR40911.1"/>
    </source>
</evidence>
<evidence type="ECO:0000313" key="2">
    <source>
        <dbReference type="Proteomes" id="UP000014984"/>
    </source>
</evidence>
<proteinExistence type="predicted"/>
<protein>
    <submittedName>
        <fullName evidence="1">Uncharacterized protein</fullName>
    </submittedName>
</protein>
<dbReference type="AlphaFoldDB" id="S5LWB9"/>
<name>S5LWB9_9MOLU</name>
<dbReference type="HOGENOM" id="CLU_2221561_0_0_14"/>
<dbReference type="EMBL" id="CP005074">
    <property type="protein sequence ID" value="AGR40911.1"/>
    <property type="molecule type" value="Genomic_DNA"/>
</dbReference>
<dbReference type="OrthoDB" id="391956at2"/>
<gene>
    <name evidence="1" type="ORF">STAIW_v1c02470</name>
</gene>
<dbReference type="Proteomes" id="UP000014984">
    <property type="component" value="Chromosome"/>
</dbReference>
<reference evidence="1 2" key="1">
    <citation type="journal article" date="2013" name="Genome Biol. Evol.">
        <title>Comparison of metabolic capacities and inference of gene content evolution in mosquito-associated Spiroplasma diminutum and S. taiwanense.</title>
        <authorList>
            <person name="Lo W.S."/>
            <person name="Ku C."/>
            <person name="Chen L.L."/>
            <person name="Chang T.H."/>
            <person name="Kuo C.H."/>
        </authorList>
    </citation>
    <scope>NUCLEOTIDE SEQUENCE [LARGE SCALE GENOMIC DNA]</scope>
    <source>
        <strain evidence="1">CT-1</strain>
    </source>
</reference>